<dbReference type="AlphaFoldDB" id="A0A4W6FHH5"/>
<dbReference type="PIRSF" id="PIRSF011789">
    <property type="entry name" value="tRNA_splic_SEN2"/>
    <property type="match status" value="1"/>
</dbReference>
<feature type="domain" description="tRNA intron endonuclease N-terminal" evidence="6">
    <location>
        <begin position="35"/>
        <end position="135"/>
    </location>
</feature>
<dbReference type="InterPro" id="IPR011856">
    <property type="entry name" value="tRNA_endonuc-like_dom_sf"/>
</dbReference>
<dbReference type="GO" id="GO:0003676">
    <property type="term" value="F:nucleic acid binding"/>
    <property type="evidence" value="ECO:0007669"/>
    <property type="project" value="InterPro"/>
</dbReference>
<dbReference type="InterPro" id="IPR006676">
    <property type="entry name" value="tRNA_splic"/>
</dbReference>
<dbReference type="Ensembl" id="ENSLCAT00010051342.1">
    <property type="protein sequence ID" value="ENSLCAP00010050069.1"/>
    <property type="gene ID" value="ENSLCAG00010023322.1"/>
</dbReference>
<evidence type="ECO:0000313" key="8">
    <source>
        <dbReference type="Proteomes" id="UP000314980"/>
    </source>
</evidence>
<dbReference type="InterPro" id="IPR006677">
    <property type="entry name" value="tRNA_intron_Endonuc_cat-like"/>
</dbReference>
<protein>
    <recommendedName>
        <fullName evidence="4">tRNA-splicing endonuclease subunit Sen2</fullName>
        <ecNumber evidence="4">4.6.1.16</ecNumber>
    </recommendedName>
</protein>
<organism evidence="7 8">
    <name type="scientific">Lates calcarifer</name>
    <name type="common">Barramundi</name>
    <name type="synonym">Holocentrus calcarifer</name>
    <dbReference type="NCBI Taxonomy" id="8187"/>
    <lineage>
        <taxon>Eukaryota</taxon>
        <taxon>Metazoa</taxon>
        <taxon>Chordata</taxon>
        <taxon>Craniata</taxon>
        <taxon>Vertebrata</taxon>
        <taxon>Euteleostomi</taxon>
        <taxon>Actinopterygii</taxon>
        <taxon>Neopterygii</taxon>
        <taxon>Teleostei</taxon>
        <taxon>Neoteleostei</taxon>
        <taxon>Acanthomorphata</taxon>
        <taxon>Carangaria</taxon>
        <taxon>Carangaria incertae sedis</taxon>
        <taxon>Centropomidae</taxon>
        <taxon>Lates</taxon>
    </lineage>
</organism>
<keyword evidence="2 4" id="KW-0819">tRNA processing</keyword>
<keyword evidence="4" id="KW-0539">Nucleus</keyword>
<sequence>MQAEFRAPRRRTRVQEEYEAPLPVSYSPGERTMLRAELINQHVLVCHPDHIQKIHNQGYFGKGILSRARPDHSISDQWERLCLQVGGGVREVRRTPFSLSEYLQLSLEEAFFLVYGLGCLSVYLHQEPLSIIELWRKFLSLRPNFVSSYAAYHYYRSRGWVPKGGGGAKYGADLSKTHTHTLTHTHIHYSVVVERVGDAFRGSALRPFSWRSLAALSRITANVSKELMLCYIIFPADQSEAELDSPECVSRLKVQEVIVSRWVSSRERAEQDDI</sequence>
<evidence type="ECO:0000256" key="1">
    <source>
        <dbReference type="ARBA" id="ARBA00008078"/>
    </source>
</evidence>
<evidence type="ECO:0000256" key="3">
    <source>
        <dbReference type="ARBA" id="ARBA00023239"/>
    </source>
</evidence>
<comment type="similarity">
    <text evidence="1 4">Belongs to the tRNA-intron endonuclease family.</text>
</comment>
<keyword evidence="3 4" id="KW-0456">Lyase</keyword>
<evidence type="ECO:0000313" key="7">
    <source>
        <dbReference type="Ensembl" id="ENSLCAP00010050069.1"/>
    </source>
</evidence>
<reference evidence="7" key="2">
    <citation type="submission" date="2025-08" db="UniProtKB">
        <authorList>
            <consortium name="Ensembl"/>
        </authorList>
    </citation>
    <scope>IDENTIFICATION</scope>
</reference>
<dbReference type="Pfam" id="PF02778">
    <property type="entry name" value="tRNA_int_endo_N"/>
    <property type="match status" value="1"/>
</dbReference>
<evidence type="ECO:0000256" key="2">
    <source>
        <dbReference type="ARBA" id="ARBA00022694"/>
    </source>
</evidence>
<dbReference type="InterPro" id="IPR006678">
    <property type="entry name" value="tRNA_intron_Endonuc_N"/>
</dbReference>
<dbReference type="Proteomes" id="UP000314980">
    <property type="component" value="Unassembled WGS sequence"/>
</dbReference>
<proteinExistence type="inferred from homology"/>
<dbReference type="GO" id="GO:0000213">
    <property type="term" value="F:tRNA-intron lyase activity"/>
    <property type="evidence" value="ECO:0007669"/>
    <property type="project" value="UniProtKB-UniRule"/>
</dbReference>
<evidence type="ECO:0000259" key="6">
    <source>
        <dbReference type="Pfam" id="PF02778"/>
    </source>
</evidence>
<dbReference type="GeneTree" id="ENSGT00390000013266"/>
<dbReference type="PANTHER" id="PTHR21227">
    <property type="entry name" value="TRNA-SPLICING ENDONUCLEASE SUBUNIT SEN2"/>
    <property type="match status" value="1"/>
</dbReference>
<dbReference type="GO" id="GO:0000214">
    <property type="term" value="C:tRNA-intron endonuclease complex"/>
    <property type="evidence" value="ECO:0007669"/>
    <property type="project" value="UniProtKB-UniRule"/>
</dbReference>
<name>A0A4W6FHH5_LATCA</name>
<dbReference type="GO" id="GO:0000379">
    <property type="term" value="P:tRNA-type intron splice site recognition and cleavage"/>
    <property type="evidence" value="ECO:0007669"/>
    <property type="project" value="TreeGrafter"/>
</dbReference>
<dbReference type="PANTHER" id="PTHR21227:SF0">
    <property type="entry name" value="TRNA-SPLICING ENDONUCLEASE SUBUNIT SEN2"/>
    <property type="match status" value="1"/>
</dbReference>
<dbReference type="Gene3D" id="3.40.1350.10">
    <property type="match status" value="1"/>
</dbReference>
<dbReference type="GO" id="GO:0005737">
    <property type="term" value="C:cytoplasm"/>
    <property type="evidence" value="ECO:0007669"/>
    <property type="project" value="TreeGrafter"/>
</dbReference>
<dbReference type="SUPFAM" id="SSF53032">
    <property type="entry name" value="tRNA-intron endonuclease catalytic domain-like"/>
    <property type="match status" value="1"/>
</dbReference>
<dbReference type="InterPro" id="IPR016589">
    <property type="entry name" value="tRNA_splic_SEN2"/>
</dbReference>
<feature type="domain" description="tRNA intron endonuclease catalytic" evidence="5">
    <location>
        <begin position="145"/>
        <end position="232"/>
    </location>
</feature>
<comment type="subcellular location">
    <subcellularLocation>
        <location evidence="4">Nucleus</location>
    </subcellularLocation>
</comment>
<evidence type="ECO:0000259" key="5">
    <source>
        <dbReference type="Pfam" id="PF01974"/>
    </source>
</evidence>
<evidence type="ECO:0000256" key="4">
    <source>
        <dbReference type="PIRNR" id="PIRNR011789"/>
    </source>
</evidence>
<dbReference type="InterPro" id="IPR036167">
    <property type="entry name" value="tRNA_intron_Endo_cat-like_sf"/>
</dbReference>
<comment type="function">
    <text evidence="4">Constitutes one of the two catalytic subunit of the tRNA-splicing endonuclease complex, a complex responsible for identification and cleavage of the splice sites in pre-tRNA. It cleaves pre-tRNA at the 5'- and 3'-splice sites to release the intron. The products are an intron and two tRNA half-molecules bearing 2',3'-cyclic phosphate and 5'-OH termini. There are no conserved sequences at the splice sites, but the intron is invariably located at the same site in the gene, placing the splice sites an invariant distance from the constant structural features of the tRNA body.</text>
</comment>
<reference evidence="7" key="3">
    <citation type="submission" date="2025-09" db="UniProtKB">
        <authorList>
            <consortium name="Ensembl"/>
        </authorList>
    </citation>
    <scope>IDENTIFICATION</scope>
</reference>
<keyword evidence="8" id="KW-1185">Reference proteome</keyword>
<reference evidence="8" key="1">
    <citation type="submission" date="2015-09" db="EMBL/GenBank/DDBJ databases">
        <authorList>
            <person name="Sai Rama Sridatta P."/>
        </authorList>
    </citation>
    <scope>NUCLEOTIDE SEQUENCE [LARGE SCALE GENOMIC DNA]</scope>
</reference>
<dbReference type="Pfam" id="PF01974">
    <property type="entry name" value="tRNA_int_endo"/>
    <property type="match status" value="1"/>
</dbReference>
<dbReference type="Gene3D" id="3.40.1170.20">
    <property type="entry name" value="tRNA intron endonuclease, N-terminal domain"/>
    <property type="match status" value="1"/>
</dbReference>
<dbReference type="EC" id="4.6.1.16" evidence="4"/>
<accession>A0A4W6FHH5</accession>